<evidence type="ECO:0000313" key="2">
    <source>
        <dbReference type="EMBL" id="GAB1318419.1"/>
    </source>
</evidence>
<keyword evidence="3" id="KW-1185">Reference proteome</keyword>
<accession>A0ABQ0GL47</accession>
<feature type="compositionally biased region" description="Polar residues" evidence="1">
    <location>
        <begin position="75"/>
        <end position="84"/>
    </location>
</feature>
<comment type="caution">
    <text evidence="2">The sequence shown here is derived from an EMBL/GenBank/DDBJ whole genome shotgun (WGS) entry which is preliminary data.</text>
</comment>
<feature type="compositionally biased region" description="Polar residues" evidence="1">
    <location>
        <begin position="94"/>
        <end position="120"/>
    </location>
</feature>
<organism evidence="2 3">
    <name type="scientific">Madurella fahalii</name>
    <dbReference type="NCBI Taxonomy" id="1157608"/>
    <lineage>
        <taxon>Eukaryota</taxon>
        <taxon>Fungi</taxon>
        <taxon>Dikarya</taxon>
        <taxon>Ascomycota</taxon>
        <taxon>Pezizomycotina</taxon>
        <taxon>Sordariomycetes</taxon>
        <taxon>Sordariomycetidae</taxon>
        <taxon>Sordariales</taxon>
        <taxon>Sordariales incertae sedis</taxon>
        <taxon>Madurella</taxon>
    </lineage>
</organism>
<dbReference type="Proteomes" id="UP001628179">
    <property type="component" value="Unassembled WGS sequence"/>
</dbReference>
<dbReference type="EMBL" id="BAAFSV010000005">
    <property type="protein sequence ID" value="GAB1318419.1"/>
    <property type="molecule type" value="Genomic_DNA"/>
</dbReference>
<protein>
    <submittedName>
        <fullName evidence="2">Uncharacterized protein</fullName>
    </submittedName>
</protein>
<feature type="region of interest" description="Disordered" evidence="1">
    <location>
        <begin position="30"/>
        <end position="159"/>
    </location>
</feature>
<dbReference type="GeneID" id="98179372"/>
<sequence>MAQRLGKISWEEASRITKIAVEKLKRVHAALSSDPAPIDDGWEIVGDDTLLDDDEASSGLAEASTSPRPARYSSAMHSQKATETATHRADETETQPAQRRLSGNTSESGPYQAANASTAMSPFLGAAPRAPPPRRGPSRERRASKQPGRSSLGLSPQMECASKDLVDMMGGFEDVPLYSGLLEGSKGSYFLADKHR</sequence>
<evidence type="ECO:0000256" key="1">
    <source>
        <dbReference type="SAM" id="MobiDB-lite"/>
    </source>
</evidence>
<reference evidence="2 3" key="1">
    <citation type="submission" date="2024-09" db="EMBL/GenBank/DDBJ databases">
        <title>Itraconazole resistance in Madurella fahalii resulting from another homologue of gene encoding cytochrome P450 14-alpha sterol demethylase (CYP51).</title>
        <authorList>
            <person name="Yoshioka I."/>
            <person name="Fahal A.H."/>
            <person name="Kaneko S."/>
            <person name="Yaguchi T."/>
        </authorList>
    </citation>
    <scope>NUCLEOTIDE SEQUENCE [LARGE SCALE GENOMIC DNA]</scope>
    <source>
        <strain evidence="2 3">IFM 68171</strain>
    </source>
</reference>
<evidence type="ECO:0000313" key="3">
    <source>
        <dbReference type="Proteomes" id="UP001628179"/>
    </source>
</evidence>
<dbReference type="RefSeq" id="XP_070920150.1">
    <property type="nucleotide sequence ID" value="XM_071064049.1"/>
</dbReference>
<gene>
    <name evidence="2" type="ORF">MFIFM68171_08629</name>
</gene>
<name>A0ABQ0GL47_9PEZI</name>
<feature type="compositionally biased region" description="Acidic residues" evidence="1">
    <location>
        <begin position="40"/>
        <end position="56"/>
    </location>
</feature>
<proteinExistence type="predicted"/>